<dbReference type="SMART" id="SM01340">
    <property type="entry name" value="DNA_mis_repair"/>
    <property type="match status" value="1"/>
</dbReference>
<keyword evidence="2" id="KW-0227">DNA damage</keyword>
<evidence type="ECO:0000256" key="1">
    <source>
        <dbReference type="ARBA" id="ARBA00006082"/>
    </source>
</evidence>
<dbReference type="FunFam" id="3.30.565.10:FF:000017">
    <property type="entry name" value="PMS1 homolog 1, mismatch repair system component"/>
    <property type="match status" value="1"/>
</dbReference>
<feature type="compositionally biased region" description="Basic and acidic residues" evidence="3">
    <location>
        <begin position="524"/>
        <end position="535"/>
    </location>
</feature>
<dbReference type="KEGG" id="mgl:MGL_0016"/>
<evidence type="ECO:0000259" key="4">
    <source>
        <dbReference type="SMART" id="SM00853"/>
    </source>
</evidence>
<evidence type="ECO:0008006" key="8">
    <source>
        <dbReference type="Google" id="ProtNLM"/>
    </source>
</evidence>
<name>A8PRB8_MALGO</name>
<evidence type="ECO:0000256" key="3">
    <source>
        <dbReference type="SAM" id="MobiDB-lite"/>
    </source>
</evidence>
<dbReference type="InterPro" id="IPR036890">
    <property type="entry name" value="HATPase_C_sf"/>
</dbReference>
<dbReference type="SUPFAM" id="SSF55874">
    <property type="entry name" value="ATPase domain of HSP90 chaperone/DNA topoisomerase II/histidine kinase"/>
    <property type="match status" value="1"/>
</dbReference>
<dbReference type="Proteomes" id="UP000008837">
    <property type="component" value="Unassembled WGS sequence"/>
</dbReference>
<dbReference type="GO" id="GO:0032389">
    <property type="term" value="C:MutLalpha complex"/>
    <property type="evidence" value="ECO:0007669"/>
    <property type="project" value="TreeGrafter"/>
</dbReference>
<sequence>MSNDNAARIAPLDLDDVRRISGAQVLPDMRAAVKELIENAMDAQATNIEVRFKDYGLTLIEVSDNGTGISKENFDALGKRHCTSKLTSFDDLTSVETYGFRGEALASLCTVARVKIITATQSEAPMGTVLEFDHLGNLTSSDKRQARQRGTTVILSDLLASLPVRRRELEKHVKREYNKAHTMLQAYALISQNIRWASSIQTTVNGKPPVSQLMLRSATGPNYIQMNMAALFGKKAGAAVQSFDLNVSLDEPAHFHGVMSKPTMGQGRSSGDRQYFYLNGRPWNCPKLAQICNQVYKMFNSTQYPCVVANLVIGTHTYDVNVSPDKRTLYVHQEAALFDRIREALEVTFNPSHGVFTVKYPVISSPAVSEKHDREIELPCKSPNTSETPRELASPSRSLEIEQGATKSSVIPETISIYDASWAAPPSSSTSGMHVPAASTASPSSGESSMQSQFRRAVANFARKRPSTIRALEYEEADAENDEEHAWTDEDHDHHDDVEQMATLSHGSSVRNQLFSQSTVQPPEEQREGDCDQRIHTPSQESSISEESVMNEALSQQDRLGQDLSDKSPSTHRARKRNKIHALESSNSEVLFFDNQNDESMPNTEVHGLQQGTCHASTPLSVGDTDIATGELARSHETVTRGTLKEARDQACLNAQASTNVFQIEKPQIQVDHEPVAVLSYDLAALRHRWTAASVSAAPTPMLGADIEQTNENAAAVMERVIPKKDFYTMRVVGQFNLGFIIARRDTPCMDDLFIIDQHAADEKHNFEDLERHTKIYSQPLVVPQRIELAPTDELVAHEHREWLSKNGFDIDLDENAPPGSRVRLLSKPVSKGTVFNVQGSWVG</sequence>
<feature type="domain" description="MutL C-terminal dimerisation" evidence="4">
    <location>
        <begin position="732"/>
        <end position="843"/>
    </location>
</feature>
<dbReference type="GO" id="GO:0061982">
    <property type="term" value="P:meiosis I cell cycle process"/>
    <property type="evidence" value="ECO:0007669"/>
    <property type="project" value="UniProtKB-ARBA"/>
</dbReference>
<dbReference type="OMA" id="SFNNVQY"/>
<dbReference type="PROSITE" id="PS00058">
    <property type="entry name" value="DNA_MISMATCH_REPAIR_1"/>
    <property type="match status" value="1"/>
</dbReference>
<dbReference type="EMBL" id="AAYY01000001">
    <property type="protein sequence ID" value="EDP45027.1"/>
    <property type="molecule type" value="Genomic_DNA"/>
</dbReference>
<feature type="region of interest" description="Disordered" evidence="3">
    <location>
        <begin position="373"/>
        <end position="406"/>
    </location>
</feature>
<dbReference type="GeneID" id="5856547"/>
<dbReference type="AlphaFoldDB" id="A8PRB8"/>
<dbReference type="InterPro" id="IPR002099">
    <property type="entry name" value="MutL/Mlh/PMS"/>
</dbReference>
<dbReference type="GO" id="GO:0016887">
    <property type="term" value="F:ATP hydrolysis activity"/>
    <property type="evidence" value="ECO:0007669"/>
    <property type="project" value="InterPro"/>
</dbReference>
<comment type="similarity">
    <text evidence="1">Belongs to the DNA mismatch repair MutL/HexB family.</text>
</comment>
<proteinExistence type="inferred from homology"/>
<feature type="compositionally biased region" description="Low complexity" evidence="3">
    <location>
        <begin position="424"/>
        <end position="452"/>
    </location>
</feature>
<reference evidence="6 7" key="1">
    <citation type="journal article" date="2007" name="Proc. Natl. Acad. Sci. U.S.A.">
        <title>Dandruff-associated Malassezia genomes reveal convergent and divergent virulence traits shared with plant and human fungal pathogens.</title>
        <authorList>
            <person name="Xu J."/>
            <person name="Saunders C.W."/>
            <person name="Hu P."/>
            <person name="Grant R.A."/>
            <person name="Boekhout T."/>
            <person name="Kuramae E.E."/>
            <person name="Kronstad J.W."/>
            <person name="Deangelis Y.M."/>
            <person name="Reeder N.L."/>
            <person name="Johnstone K.R."/>
            <person name="Leland M."/>
            <person name="Fieno A.M."/>
            <person name="Begley W.M."/>
            <person name="Sun Y."/>
            <person name="Lacey M.P."/>
            <person name="Chaudhary T."/>
            <person name="Keough T."/>
            <person name="Chu L."/>
            <person name="Sears R."/>
            <person name="Yuan B."/>
            <person name="Dawson T.L.Jr."/>
        </authorList>
    </citation>
    <scope>NUCLEOTIDE SEQUENCE [LARGE SCALE GENOMIC DNA]</scope>
    <source>
        <strain evidence="7">ATCC MYA-4612 / CBS 7966</strain>
    </source>
</reference>
<evidence type="ECO:0000259" key="5">
    <source>
        <dbReference type="SMART" id="SM01340"/>
    </source>
</evidence>
<dbReference type="GO" id="GO:0140664">
    <property type="term" value="F:ATP-dependent DNA damage sensor activity"/>
    <property type="evidence" value="ECO:0007669"/>
    <property type="project" value="InterPro"/>
</dbReference>
<dbReference type="PANTHER" id="PTHR10073:SF52">
    <property type="entry name" value="MISMATCH REPAIR ENDONUCLEASE PMS2"/>
    <property type="match status" value="1"/>
</dbReference>
<dbReference type="InParanoid" id="A8PRB8"/>
<dbReference type="InterPro" id="IPR042120">
    <property type="entry name" value="MutL_C_dimsub"/>
</dbReference>
<accession>A8PRB8</accession>
<feature type="domain" description="DNA mismatch repair protein S5" evidence="5">
    <location>
        <begin position="228"/>
        <end position="350"/>
    </location>
</feature>
<dbReference type="InterPro" id="IPR014790">
    <property type="entry name" value="MutL_C"/>
</dbReference>
<feature type="region of interest" description="Disordered" evidence="3">
    <location>
        <begin position="516"/>
        <end position="581"/>
    </location>
</feature>
<dbReference type="SUPFAM" id="SSF118116">
    <property type="entry name" value="DNA mismatch repair protein MutL"/>
    <property type="match status" value="1"/>
</dbReference>
<organism evidence="6 7">
    <name type="scientific">Malassezia globosa (strain ATCC MYA-4612 / CBS 7966)</name>
    <name type="common">Dandruff-associated fungus</name>
    <dbReference type="NCBI Taxonomy" id="425265"/>
    <lineage>
        <taxon>Eukaryota</taxon>
        <taxon>Fungi</taxon>
        <taxon>Dikarya</taxon>
        <taxon>Basidiomycota</taxon>
        <taxon>Ustilaginomycotina</taxon>
        <taxon>Malasseziomycetes</taxon>
        <taxon>Malasseziales</taxon>
        <taxon>Malasseziaceae</taxon>
        <taxon>Malassezia</taxon>
    </lineage>
</organism>
<dbReference type="InterPro" id="IPR014721">
    <property type="entry name" value="Ribsml_uS5_D2-typ_fold_subgr"/>
</dbReference>
<dbReference type="Gene3D" id="3.30.230.10">
    <property type="match status" value="1"/>
</dbReference>
<evidence type="ECO:0000256" key="2">
    <source>
        <dbReference type="ARBA" id="ARBA00022763"/>
    </source>
</evidence>
<feature type="compositionally biased region" description="Basic residues" evidence="3">
    <location>
        <begin position="570"/>
        <end position="580"/>
    </location>
</feature>
<dbReference type="GO" id="GO:0030983">
    <property type="term" value="F:mismatched DNA binding"/>
    <property type="evidence" value="ECO:0007669"/>
    <property type="project" value="InterPro"/>
</dbReference>
<dbReference type="RefSeq" id="XP_001732241.1">
    <property type="nucleotide sequence ID" value="XM_001732189.1"/>
</dbReference>
<dbReference type="InterPro" id="IPR038973">
    <property type="entry name" value="MutL/Mlh/Pms-like"/>
</dbReference>
<dbReference type="GO" id="GO:0006298">
    <property type="term" value="P:mismatch repair"/>
    <property type="evidence" value="ECO:0007669"/>
    <property type="project" value="InterPro"/>
</dbReference>
<dbReference type="InterPro" id="IPR014762">
    <property type="entry name" value="DNA_mismatch_repair_CS"/>
</dbReference>
<dbReference type="Pfam" id="PF08676">
    <property type="entry name" value="MutL_C"/>
    <property type="match status" value="1"/>
</dbReference>
<dbReference type="InterPro" id="IPR013507">
    <property type="entry name" value="DNA_mismatch_S5_2-like"/>
</dbReference>
<gene>
    <name evidence="6" type="ORF">MGL_0016</name>
</gene>
<dbReference type="Gene3D" id="3.30.565.10">
    <property type="entry name" value="Histidine kinase-like ATPase, C-terminal domain"/>
    <property type="match status" value="1"/>
</dbReference>
<dbReference type="OrthoDB" id="10263226at2759"/>
<dbReference type="Gene3D" id="3.30.1540.20">
    <property type="entry name" value="MutL, C-terminal domain, dimerisation subdomain"/>
    <property type="match status" value="1"/>
</dbReference>
<dbReference type="NCBIfam" id="TIGR00585">
    <property type="entry name" value="mutl"/>
    <property type="match status" value="1"/>
</dbReference>
<evidence type="ECO:0000313" key="7">
    <source>
        <dbReference type="Proteomes" id="UP000008837"/>
    </source>
</evidence>
<keyword evidence="7" id="KW-1185">Reference proteome</keyword>
<dbReference type="InterPro" id="IPR037198">
    <property type="entry name" value="MutL_C_sf"/>
</dbReference>
<comment type="caution">
    <text evidence="6">The sequence shown here is derived from an EMBL/GenBank/DDBJ whole genome shotgun (WGS) entry which is preliminary data.</text>
</comment>
<dbReference type="SUPFAM" id="SSF54211">
    <property type="entry name" value="Ribosomal protein S5 domain 2-like"/>
    <property type="match status" value="1"/>
</dbReference>
<dbReference type="SMART" id="SM00853">
    <property type="entry name" value="MutL_C"/>
    <property type="match status" value="1"/>
</dbReference>
<dbReference type="VEuPathDB" id="FungiDB:MGL_0016"/>
<protein>
    <recommendedName>
        <fullName evidence="8">DNA mismatch repair protein S5 domain-containing protein</fullName>
    </recommendedName>
</protein>
<dbReference type="InterPro" id="IPR020568">
    <property type="entry name" value="Ribosomal_Su5_D2-typ_SF"/>
</dbReference>
<dbReference type="Pfam" id="PF01119">
    <property type="entry name" value="DNA_mis_repair"/>
    <property type="match status" value="1"/>
</dbReference>
<dbReference type="CDD" id="cd03484">
    <property type="entry name" value="MutL_Trans_hPMS_2_like"/>
    <property type="match status" value="1"/>
</dbReference>
<dbReference type="FunCoup" id="A8PRB8">
    <property type="interactions" value="339"/>
</dbReference>
<dbReference type="STRING" id="425265.A8PRB8"/>
<dbReference type="CDD" id="cd16926">
    <property type="entry name" value="HATPase_MutL-MLH-PMS-like"/>
    <property type="match status" value="1"/>
</dbReference>
<feature type="region of interest" description="Disordered" evidence="3">
    <location>
        <begin position="424"/>
        <end position="453"/>
    </location>
</feature>
<dbReference type="GO" id="GO:0005524">
    <property type="term" value="F:ATP binding"/>
    <property type="evidence" value="ECO:0007669"/>
    <property type="project" value="InterPro"/>
</dbReference>
<dbReference type="Pfam" id="PF13589">
    <property type="entry name" value="HATPase_c_3"/>
    <property type="match status" value="1"/>
</dbReference>
<feature type="compositionally biased region" description="Polar residues" evidence="3">
    <location>
        <begin position="536"/>
        <end position="559"/>
    </location>
</feature>
<evidence type="ECO:0000313" key="6">
    <source>
        <dbReference type="EMBL" id="EDP45027.1"/>
    </source>
</evidence>
<dbReference type="PANTHER" id="PTHR10073">
    <property type="entry name" value="DNA MISMATCH REPAIR PROTEIN MLH, PMS, MUTL"/>
    <property type="match status" value="1"/>
</dbReference>